<evidence type="ECO:0000313" key="10">
    <source>
        <dbReference type="EMBL" id="CAF4529683.1"/>
    </source>
</evidence>
<evidence type="ECO:0000313" key="2">
    <source>
        <dbReference type="EMBL" id="CAF1658266.1"/>
    </source>
</evidence>
<evidence type="ECO:0000313" key="6">
    <source>
        <dbReference type="EMBL" id="CAF3862080.1"/>
    </source>
</evidence>
<dbReference type="EMBL" id="CAJOBF010015826">
    <property type="protein sequence ID" value="CAF4350505.1"/>
    <property type="molecule type" value="Genomic_DNA"/>
</dbReference>
<organism evidence="3 11">
    <name type="scientific">Rotaria magnacalcarata</name>
    <dbReference type="NCBI Taxonomy" id="392030"/>
    <lineage>
        <taxon>Eukaryota</taxon>
        <taxon>Metazoa</taxon>
        <taxon>Spiralia</taxon>
        <taxon>Gnathifera</taxon>
        <taxon>Rotifera</taxon>
        <taxon>Eurotatoria</taxon>
        <taxon>Bdelloidea</taxon>
        <taxon>Philodinida</taxon>
        <taxon>Philodinidae</taxon>
        <taxon>Rotaria</taxon>
    </lineage>
</organism>
<dbReference type="Proteomes" id="UP000663824">
    <property type="component" value="Unassembled WGS sequence"/>
</dbReference>
<dbReference type="EMBL" id="CAJNRF010007172">
    <property type="protein sequence ID" value="CAF2089027.1"/>
    <property type="molecule type" value="Genomic_DNA"/>
</dbReference>
<reference evidence="3" key="1">
    <citation type="submission" date="2021-02" db="EMBL/GenBank/DDBJ databases">
        <authorList>
            <person name="Nowell W R."/>
        </authorList>
    </citation>
    <scope>NUCLEOTIDE SEQUENCE</scope>
</reference>
<dbReference type="EMBL" id="CAJNOW010017505">
    <property type="protein sequence ID" value="CAF1658266.1"/>
    <property type="molecule type" value="Genomic_DNA"/>
</dbReference>
<dbReference type="AlphaFoldDB" id="A0A816KI42"/>
<evidence type="ECO:0000313" key="12">
    <source>
        <dbReference type="Proteomes" id="UP000663866"/>
    </source>
</evidence>
<protein>
    <submittedName>
        <fullName evidence="3">Uncharacterized protein</fullName>
    </submittedName>
</protein>
<dbReference type="EMBL" id="CAJOBH010083755">
    <property type="protein sequence ID" value="CAF4529683.1"/>
    <property type="molecule type" value="Genomic_DNA"/>
</dbReference>
<dbReference type="EMBL" id="CAJNRG010013147">
    <property type="protein sequence ID" value="CAF2145991.1"/>
    <property type="molecule type" value="Genomic_DNA"/>
</dbReference>
<dbReference type="EMBL" id="CAJNRE010000140">
    <property type="protein sequence ID" value="CAF1921468.1"/>
    <property type="molecule type" value="Genomic_DNA"/>
</dbReference>
<dbReference type="Proteomes" id="UP000663834">
    <property type="component" value="Unassembled WGS sequence"/>
</dbReference>
<keyword evidence="12" id="KW-1185">Reference proteome</keyword>
<proteinExistence type="predicted"/>
<dbReference type="Proteomes" id="UP000663856">
    <property type="component" value="Unassembled WGS sequence"/>
</dbReference>
<dbReference type="Proteomes" id="UP000663842">
    <property type="component" value="Unassembled WGS sequence"/>
</dbReference>
<dbReference type="EMBL" id="CAJNOV010015589">
    <property type="protein sequence ID" value="CAF1576723.1"/>
    <property type="molecule type" value="Genomic_DNA"/>
</dbReference>
<name>A0A816KI42_9BILA</name>
<dbReference type="EMBL" id="CAJOBI010009957">
    <property type="protein sequence ID" value="CAF4149941.1"/>
    <property type="molecule type" value="Genomic_DNA"/>
</dbReference>
<dbReference type="EMBL" id="CAJOBG010045529">
    <property type="protein sequence ID" value="CAF4444911.1"/>
    <property type="molecule type" value="Genomic_DNA"/>
</dbReference>
<evidence type="ECO:0000313" key="1">
    <source>
        <dbReference type="EMBL" id="CAF1576723.1"/>
    </source>
</evidence>
<evidence type="ECO:0000313" key="3">
    <source>
        <dbReference type="EMBL" id="CAF1921468.1"/>
    </source>
</evidence>
<sequence length="68" mass="7530">MLALQKCYQLASALSSMLTTVPYEDVQTAANYIAQCASNVLHTVNEPLQQRATVLDLDSSRANIYFSF</sequence>
<dbReference type="Proteomes" id="UP000663887">
    <property type="component" value="Unassembled WGS sequence"/>
</dbReference>
<dbReference type="Proteomes" id="UP000681967">
    <property type="component" value="Unassembled WGS sequence"/>
</dbReference>
<dbReference type="OrthoDB" id="10475639at2759"/>
<evidence type="ECO:0000313" key="4">
    <source>
        <dbReference type="EMBL" id="CAF2089027.1"/>
    </source>
</evidence>
<evidence type="ECO:0000313" key="7">
    <source>
        <dbReference type="EMBL" id="CAF4149941.1"/>
    </source>
</evidence>
<dbReference type="Proteomes" id="UP000676336">
    <property type="component" value="Unassembled WGS sequence"/>
</dbReference>
<evidence type="ECO:0000313" key="8">
    <source>
        <dbReference type="EMBL" id="CAF4350505.1"/>
    </source>
</evidence>
<evidence type="ECO:0000313" key="11">
    <source>
        <dbReference type="Proteomes" id="UP000663824"/>
    </source>
</evidence>
<evidence type="ECO:0000313" key="9">
    <source>
        <dbReference type="EMBL" id="CAF4444911.1"/>
    </source>
</evidence>
<comment type="caution">
    <text evidence="3">The sequence shown here is derived from an EMBL/GenBank/DDBJ whole genome shotgun (WGS) entry which is preliminary data.</text>
</comment>
<dbReference type="Proteomes" id="UP000681720">
    <property type="component" value="Unassembled WGS sequence"/>
</dbReference>
<accession>A0A816KI42</accession>
<dbReference type="Proteomes" id="UP000663866">
    <property type="component" value="Unassembled WGS sequence"/>
</dbReference>
<dbReference type="EMBL" id="CAJOBJ010001112">
    <property type="protein sequence ID" value="CAF3862080.1"/>
    <property type="molecule type" value="Genomic_DNA"/>
</dbReference>
<evidence type="ECO:0000313" key="5">
    <source>
        <dbReference type="EMBL" id="CAF2145991.1"/>
    </source>
</evidence>
<gene>
    <name evidence="10" type="ORF">BYL167_LOCUS37249</name>
    <name evidence="1" type="ORF">CJN711_LOCUS32535</name>
    <name evidence="6" type="ORF">GIL414_LOCUS4549</name>
    <name evidence="2" type="ORF">KQP761_LOCUS31479</name>
    <name evidence="3" type="ORF">MBJ925_LOCUS2146</name>
    <name evidence="9" type="ORF">OVN521_LOCUS37527</name>
    <name evidence="7" type="ORF">SMN809_LOCUS19712</name>
    <name evidence="8" type="ORF">UXM345_LOCUS35981</name>
    <name evidence="4" type="ORF">WKI299_LOCUS17772</name>
    <name evidence="5" type="ORF">XDN619_LOCUS27724</name>
</gene>
<dbReference type="Proteomes" id="UP000663855">
    <property type="component" value="Unassembled WGS sequence"/>
</dbReference>